<dbReference type="PANTHER" id="PTHR24074">
    <property type="entry name" value="CO-CHAPERONE PROTEIN DJLA"/>
    <property type="match status" value="1"/>
</dbReference>
<keyword evidence="2" id="KW-1133">Transmembrane helix</keyword>
<keyword evidence="2" id="KW-0472">Membrane</keyword>
<dbReference type="PROSITE" id="PS50076">
    <property type="entry name" value="DNAJ_2"/>
    <property type="match status" value="1"/>
</dbReference>
<proteinExistence type="predicted"/>
<sequence>MSTHYATLGLPASASAADIRRAYRQLVWITHPDRTPDPAAHARYLAVNDAYEVLSNPARRAAYDAALEWRATAAQRPAPRPAPATPPRPTAPHHRPPAGFRRPPKSPLHVLYAAQFARALPKFRVVAWLSLLVALAVLIDCGRSQLLANESIRQIDYPGKREFVATTDNARIRSQADVELAVGDLLDVYQTPWLGKVREVHVKSGATQGSQFTVNNFRMVWLLSLVVLATAGAVLSGQFRPDQAFSAGFVNCVGLFFLGICLLVI</sequence>
<feature type="domain" description="J" evidence="3">
    <location>
        <begin position="3"/>
        <end position="67"/>
    </location>
</feature>
<dbReference type="AlphaFoldDB" id="A0A1H9ZLS1"/>
<dbReference type="SMART" id="SM00271">
    <property type="entry name" value="DnaJ"/>
    <property type="match status" value="1"/>
</dbReference>
<dbReference type="InterPro" id="IPR050817">
    <property type="entry name" value="DjlA_DnaK_co-chaperone"/>
</dbReference>
<evidence type="ECO:0000259" key="3">
    <source>
        <dbReference type="PROSITE" id="PS50076"/>
    </source>
</evidence>
<organism evidence="4 5">
    <name type="scientific">Hymenobacter actinosclerus</name>
    <dbReference type="NCBI Taxonomy" id="82805"/>
    <lineage>
        <taxon>Bacteria</taxon>
        <taxon>Pseudomonadati</taxon>
        <taxon>Bacteroidota</taxon>
        <taxon>Cytophagia</taxon>
        <taxon>Cytophagales</taxon>
        <taxon>Hymenobacteraceae</taxon>
        <taxon>Hymenobacter</taxon>
    </lineage>
</organism>
<dbReference type="PRINTS" id="PR00625">
    <property type="entry name" value="JDOMAIN"/>
</dbReference>
<dbReference type="CDD" id="cd06257">
    <property type="entry name" value="DnaJ"/>
    <property type="match status" value="1"/>
</dbReference>
<feature type="region of interest" description="Disordered" evidence="1">
    <location>
        <begin position="74"/>
        <end position="102"/>
    </location>
</feature>
<dbReference type="Gene3D" id="1.10.287.110">
    <property type="entry name" value="DnaJ domain"/>
    <property type="match status" value="1"/>
</dbReference>
<evidence type="ECO:0000313" key="5">
    <source>
        <dbReference type="Proteomes" id="UP000198697"/>
    </source>
</evidence>
<dbReference type="Pfam" id="PF00226">
    <property type="entry name" value="DnaJ"/>
    <property type="match status" value="1"/>
</dbReference>
<dbReference type="Proteomes" id="UP000198697">
    <property type="component" value="Unassembled WGS sequence"/>
</dbReference>
<accession>A0A1H9ZLS1</accession>
<evidence type="ECO:0000256" key="1">
    <source>
        <dbReference type="SAM" id="MobiDB-lite"/>
    </source>
</evidence>
<dbReference type="OrthoDB" id="9779622at2"/>
<dbReference type="STRING" id="82805.SAMN04487998_0357"/>
<name>A0A1H9ZLS1_9BACT</name>
<keyword evidence="2" id="KW-0812">Transmembrane</keyword>
<evidence type="ECO:0000256" key="2">
    <source>
        <dbReference type="SAM" id="Phobius"/>
    </source>
</evidence>
<feature type="transmembrane region" description="Helical" evidence="2">
    <location>
        <begin position="220"/>
        <end position="239"/>
    </location>
</feature>
<dbReference type="EMBL" id="FOHS01000001">
    <property type="protein sequence ID" value="SES81748.1"/>
    <property type="molecule type" value="Genomic_DNA"/>
</dbReference>
<dbReference type="RefSeq" id="WP_092767677.1">
    <property type="nucleotide sequence ID" value="NZ_FOHS01000001.1"/>
</dbReference>
<evidence type="ECO:0000313" key="4">
    <source>
        <dbReference type="EMBL" id="SES81748.1"/>
    </source>
</evidence>
<protein>
    <submittedName>
        <fullName evidence="4">DnaJ domain-containing protein</fullName>
    </submittedName>
</protein>
<feature type="compositionally biased region" description="Pro residues" evidence="1">
    <location>
        <begin position="78"/>
        <end position="90"/>
    </location>
</feature>
<dbReference type="InterPro" id="IPR036869">
    <property type="entry name" value="J_dom_sf"/>
</dbReference>
<feature type="transmembrane region" description="Helical" evidence="2">
    <location>
        <begin position="125"/>
        <end position="143"/>
    </location>
</feature>
<dbReference type="InterPro" id="IPR001623">
    <property type="entry name" value="DnaJ_domain"/>
</dbReference>
<dbReference type="SUPFAM" id="SSF46565">
    <property type="entry name" value="Chaperone J-domain"/>
    <property type="match status" value="1"/>
</dbReference>
<feature type="transmembrane region" description="Helical" evidence="2">
    <location>
        <begin position="245"/>
        <end position="264"/>
    </location>
</feature>
<keyword evidence="5" id="KW-1185">Reference proteome</keyword>
<gene>
    <name evidence="4" type="ORF">SAMN04487998_0357</name>
</gene>
<reference evidence="5" key="1">
    <citation type="submission" date="2016-10" db="EMBL/GenBank/DDBJ databases">
        <authorList>
            <person name="Varghese N."/>
            <person name="Submissions S."/>
        </authorList>
    </citation>
    <scope>NUCLEOTIDE SEQUENCE [LARGE SCALE GENOMIC DNA]</scope>
    <source>
        <strain evidence="5">DSM 15310</strain>
    </source>
</reference>